<dbReference type="AlphaFoldDB" id="A0A4Z1CIH4"/>
<dbReference type="OrthoDB" id="582170at2"/>
<gene>
    <name evidence="3" type="ORF">E4L95_06580</name>
</gene>
<dbReference type="SUPFAM" id="SSF52172">
    <property type="entry name" value="CheY-like"/>
    <property type="match status" value="1"/>
</dbReference>
<keyword evidence="1" id="KW-0597">Phosphoprotein</keyword>
<evidence type="ECO:0000259" key="2">
    <source>
        <dbReference type="PROSITE" id="PS50110"/>
    </source>
</evidence>
<organism evidence="3 4">
    <name type="scientific">Paracoccus liaowanqingii</name>
    <dbReference type="NCBI Taxonomy" id="2560053"/>
    <lineage>
        <taxon>Bacteria</taxon>
        <taxon>Pseudomonadati</taxon>
        <taxon>Pseudomonadota</taxon>
        <taxon>Alphaproteobacteria</taxon>
        <taxon>Rhodobacterales</taxon>
        <taxon>Paracoccaceae</taxon>
        <taxon>Paracoccus</taxon>
    </lineage>
</organism>
<dbReference type="EMBL" id="SRPG01000043">
    <property type="protein sequence ID" value="TGN62484.1"/>
    <property type="molecule type" value="Genomic_DNA"/>
</dbReference>
<keyword evidence="4" id="KW-1185">Reference proteome</keyword>
<protein>
    <submittedName>
        <fullName evidence="3">Response regulator</fullName>
    </submittedName>
</protein>
<feature type="modified residue" description="4-aspartylphosphate" evidence="1">
    <location>
        <position position="86"/>
    </location>
</feature>
<evidence type="ECO:0000313" key="4">
    <source>
        <dbReference type="Proteomes" id="UP000297972"/>
    </source>
</evidence>
<name>A0A4Z1CIH4_9RHOB</name>
<accession>A0A4Z1CIH4</accession>
<dbReference type="Proteomes" id="UP000297972">
    <property type="component" value="Unassembled WGS sequence"/>
</dbReference>
<dbReference type="PROSITE" id="PS50110">
    <property type="entry name" value="RESPONSE_REGULATORY"/>
    <property type="match status" value="1"/>
</dbReference>
<comment type="caution">
    <text evidence="3">The sequence shown here is derived from an EMBL/GenBank/DDBJ whole genome shotgun (WGS) entry which is preliminary data.</text>
</comment>
<dbReference type="GO" id="GO:0000160">
    <property type="term" value="P:phosphorelay signal transduction system"/>
    <property type="evidence" value="ECO:0007669"/>
    <property type="project" value="InterPro"/>
</dbReference>
<sequence>MLSPAGRVPHLVRRPGLSRPDRLRRRHVTAQAPARRVLIVEDDWLIASLCAVELERAGLAVTGPFPAVAPALDAIDAGLVDVALLDVHLGPEDSFAVVDRLDTLGIPLAFLTGYDASDLPQRYAARPLITKPVRMGHLLEVVRDLLDPGDNS</sequence>
<dbReference type="Pfam" id="PF00072">
    <property type="entry name" value="Response_reg"/>
    <property type="match status" value="1"/>
</dbReference>
<dbReference type="InterPro" id="IPR011006">
    <property type="entry name" value="CheY-like_superfamily"/>
</dbReference>
<reference evidence="3 4" key="1">
    <citation type="submission" date="2019-03" db="EMBL/GenBank/DDBJ databases">
        <authorList>
            <person name="Li J."/>
        </authorList>
    </citation>
    <scope>NUCLEOTIDE SEQUENCE [LARGE SCALE GENOMIC DNA]</scope>
    <source>
        <strain evidence="3 4">3058</strain>
    </source>
</reference>
<dbReference type="Gene3D" id="3.40.50.2300">
    <property type="match status" value="1"/>
</dbReference>
<dbReference type="InterPro" id="IPR001789">
    <property type="entry name" value="Sig_transdc_resp-reg_receiver"/>
</dbReference>
<evidence type="ECO:0000313" key="3">
    <source>
        <dbReference type="EMBL" id="TGN62484.1"/>
    </source>
</evidence>
<proteinExistence type="predicted"/>
<dbReference type="SMART" id="SM00448">
    <property type="entry name" value="REC"/>
    <property type="match status" value="1"/>
</dbReference>
<evidence type="ECO:0000256" key="1">
    <source>
        <dbReference type="PROSITE-ProRule" id="PRU00169"/>
    </source>
</evidence>
<feature type="domain" description="Response regulatory" evidence="2">
    <location>
        <begin position="36"/>
        <end position="146"/>
    </location>
</feature>